<evidence type="ECO:0000313" key="1">
    <source>
        <dbReference type="EMBL" id="MBP1859754.1"/>
    </source>
</evidence>
<reference evidence="1 2" key="1">
    <citation type="submission" date="2021-03" db="EMBL/GenBank/DDBJ databases">
        <title>Genomic Encyclopedia of Type Strains, Phase IV (KMG-IV): sequencing the most valuable type-strain genomes for metagenomic binning, comparative biology and taxonomic classification.</title>
        <authorList>
            <person name="Goeker M."/>
        </authorList>
    </citation>
    <scope>NUCLEOTIDE SEQUENCE [LARGE SCALE GENOMIC DNA]</scope>
    <source>
        <strain evidence="1 2">DSM 26427</strain>
    </source>
</reference>
<comment type="caution">
    <text evidence="1">The sequence shown here is derived from an EMBL/GenBank/DDBJ whole genome shotgun (WGS) entry which is preliminary data.</text>
</comment>
<evidence type="ECO:0008006" key="3">
    <source>
        <dbReference type="Google" id="ProtNLM"/>
    </source>
</evidence>
<dbReference type="CDD" id="cd22231">
    <property type="entry name" value="RHH_NikR_HicB-like"/>
    <property type="match status" value="1"/>
</dbReference>
<proteinExistence type="predicted"/>
<keyword evidence="2" id="KW-1185">Reference proteome</keyword>
<organism evidence="1 2">
    <name type="scientific">Rhizobium herbae</name>
    <dbReference type="NCBI Taxonomy" id="508661"/>
    <lineage>
        <taxon>Bacteria</taxon>
        <taxon>Pseudomonadati</taxon>
        <taxon>Pseudomonadota</taxon>
        <taxon>Alphaproteobacteria</taxon>
        <taxon>Hyphomicrobiales</taxon>
        <taxon>Rhizobiaceae</taxon>
        <taxon>Rhizobium/Agrobacterium group</taxon>
        <taxon>Rhizobium</taxon>
    </lineage>
</organism>
<evidence type="ECO:0000313" key="2">
    <source>
        <dbReference type="Proteomes" id="UP000823786"/>
    </source>
</evidence>
<name>A0ABS4EP85_9HYPH</name>
<dbReference type="RefSeq" id="WP_209853767.1">
    <property type="nucleotide sequence ID" value="NZ_JAGGJV010000005.1"/>
</dbReference>
<dbReference type="Proteomes" id="UP000823786">
    <property type="component" value="Unassembled WGS sequence"/>
</dbReference>
<dbReference type="EMBL" id="JAGGJV010000005">
    <property type="protein sequence ID" value="MBP1859754.1"/>
    <property type="molecule type" value="Genomic_DNA"/>
</dbReference>
<protein>
    <recommendedName>
        <fullName evidence="3">Ribbon-helix-helix protein CopG domain-containing protein</fullName>
    </recommendedName>
</protein>
<accession>A0ABS4EP85</accession>
<gene>
    <name evidence="1" type="ORF">J2Z75_003271</name>
</gene>
<sequence>MTAAVRNAHPSPCPINETGGKFVNHVSAIVASRGRPPLNVIRLHVTLTPDDIKRIDAVAGTYARSKFIRDSVRQVLDQVEPGDEAKGPPYLEYDSGHEPRLTPPGRSVLFGAIRKRGFDQVISSLGFTDPVHFLHALLGHRTLPDRATSFLVTELLPK</sequence>